<dbReference type="AlphaFoldDB" id="A0A182TGJ2"/>
<feature type="region of interest" description="Disordered" evidence="1">
    <location>
        <begin position="94"/>
        <end position="132"/>
    </location>
</feature>
<accession>A0A182TGJ2</accession>
<feature type="region of interest" description="Disordered" evidence="1">
    <location>
        <begin position="26"/>
        <end position="55"/>
    </location>
</feature>
<evidence type="ECO:0000313" key="2">
    <source>
        <dbReference type="EnsemblMetazoa" id="AMEC001922-PA"/>
    </source>
</evidence>
<organism evidence="2 3">
    <name type="scientific">Anopheles melas</name>
    <dbReference type="NCBI Taxonomy" id="34690"/>
    <lineage>
        <taxon>Eukaryota</taxon>
        <taxon>Metazoa</taxon>
        <taxon>Ecdysozoa</taxon>
        <taxon>Arthropoda</taxon>
        <taxon>Hexapoda</taxon>
        <taxon>Insecta</taxon>
        <taxon>Pterygota</taxon>
        <taxon>Neoptera</taxon>
        <taxon>Endopterygota</taxon>
        <taxon>Diptera</taxon>
        <taxon>Nematocera</taxon>
        <taxon>Culicoidea</taxon>
        <taxon>Culicidae</taxon>
        <taxon>Anophelinae</taxon>
        <taxon>Anopheles</taxon>
    </lineage>
</organism>
<reference evidence="3" key="1">
    <citation type="submission" date="2014-01" db="EMBL/GenBank/DDBJ databases">
        <title>The Genome Sequence of Anopheles melas CM1001059_A (V2).</title>
        <authorList>
            <consortium name="The Broad Institute Genomics Platform"/>
            <person name="Neafsey D.E."/>
            <person name="Besansky N."/>
            <person name="Howell P."/>
            <person name="Walton C."/>
            <person name="Young S.K."/>
            <person name="Zeng Q."/>
            <person name="Gargeya S."/>
            <person name="Fitzgerald M."/>
            <person name="Haas B."/>
            <person name="Abouelleil A."/>
            <person name="Allen A.W."/>
            <person name="Alvarado L."/>
            <person name="Arachchi H.M."/>
            <person name="Berlin A.M."/>
            <person name="Chapman S.B."/>
            <person name="Gainer-Dewar J."/>
            <person name="Goldberg J."/>
            <person name="Griggs A."/>
            <person name="Gujja S."/>
            <person name="Hansen M."/>
            <person name="Howarth C."/>
            <person name="Imamovic A."/>
            <person name="Ireland A."/>
            <person name="Larimer J."/>
            <person name="McCowan C."/>
            <person name="Murphy C."/>
            <person name="Pearson M."/>
            <person name="Poon T.W."/>
            <person name="Priest M."/>
            <person name="Roberts A."/>
            <person name="Saif S."/>
            <person name="Shea T."/>
            <person name="Sisk P."/>
            <person name="Sykes S."/>
            <person name="Wortman J."/>
            <person name="Nusbaum C."/>
            <person name="Birren B."/>
        </authorList>
    </citation>
    <scope>NUCLEOTIDE SEQUENCE [LARGE SCALE GENOMIC DNA]</scope>
    <source>
        <strain evidence="3">CM1001059</strain>
    </source>
</reference>
<reference evidence="2" key="2">
    <citation type="submission" date="2020-05" db="UniProtKB">
        <authorList>
            <consortium name="EnsemblMetazoa"/>
        </authorList>
    </citation>
    <scope>IDENTIFICATION</scope>
    <source>
        <strain evidence="2">CM1001059</strain>
    </source>
</reference>
<feature type="compositionally biased region" description="Low complexity" evidence="1">
    <location>
        <begin position="26"/>
        <end position="41"/>
    </location>
</feature>
<protein>
    <submittedName>
        <fullName evidence="2">Uncharacterized protein</fullName>
    </submittedName>
</protein>
<evidence type="ECO:0000256" key="1">
    <source>
        <dbReference type="SAM" id="MobiDB-lite"/>
    </source>
</evidence>
<keyword evidence="3" id="KW-1185">Reference proteome</keyword>
<proteinExistence type="predicted"/>
<dbReference type="EnsemblMetazoa" id="AMEC001922-RA">
    <property type="protein sequence ID" value="AMEC001922-PA"/>
    <property type="gene ID" value="AMEC001922"/>
</dbReference>
<sequence length="132" mass="14038">MHRSANARLQIRNFGTVRSLRLENSTTTTATLPNTASRTTTQTDPRSQCDPITSSHGFSASGIGSMPFCNVSVRGDRPFVSSLAVNRNQCRKSAERRCRSVRSGPLPSFPSASSTSGVSALDGTSSLKCGVE</sequence>
<dbReference type="Proteomes" id="UP000075902">
    <property type="component" value="Unassembled WGS sequence"/>
</dbReference>
<feature type="compositionally biased region" description="Polar residues" evidence="1">
    <location>
        <begin position="110"/>
        <end position="132"/>
    </location>
</feature>
<evidence type="ECO:0000313" key="3">
    <source>
        <dbReference type="Proteomes" id="UP000075902"/>
    </source>
</evidence>
<dbReference type="VEuPathDB" id="VectorBase:AMEC001922"/>
<name>A0A182TGJ2_9DIPT</name>
<feature type="compositionally biased region" description="Polar residues" evidence="1">
    <location>
        <begin position="42"/>
        <end position="55"/>
    </location>
</feature>